<evidence type="ECO:0008006" key="3">
    <source>
        <dbReference type="Google" id="ProtNLM"/>
    </source>
</evidence>
<keyword evidence="2" id="KW-1185">Reference proteome</keyword>
<proteinExistence type="predicted"/>
<sequence>MNAMPRHKLVVLTNPVEGREQEFDDWYMNTHMPDVMRVPGFVSGQRFTWAHAQAKPHAQTWRYLTILEIDTDDLQATLDDLMARPDTAAMRMSDALAEQRLAYVFTAATPVFAPDGAGGITLRD</sequence>
<dbReference type="Gene3D" id="3.30.70.100">
    <property type="match status" value="1"/>
</dbReference>
<dbReference type="HOGENOM" id="CLU_160700_0_0_4"/>
<gene>
    <name evidence="1" type="ordered locus">BN118_3319</name>
</gene>
<organism evidence="1 2">
    <name type="scientific">Bordetella pertussis (strain ATCC 9797 / DSM 5571 / CCUG 30873 / LMG 14455 / NCTC 10739 / 18323)</name>
    <dbReference type="NCBI Taxonomy" id="568706"/>
    <lineage>
        <taxon>Bacteria</taxon>
        <taxon>Pseudomonadati</taxon>
        <taxon>Pseudomonadota</taxon>
        <taxon>Betaproteobacteria</taxon>
        <taxon>Burkholderiales</taxon>
        <taxon>Alcaligenaceae</taxon>
        <taxon>Bordetella</taxon>
    </lineage>
</organism>
<reference evidence="1 2" key="1">
    <citation type="journal article" date="2012" name="BMC Genomics">
        <title>Comparative genomics of the classical Bordetella subspecies: the evolution and exchange of virulence-associated diversity amongst closely related pathogens.</title>
        <authorList>
            <person name="Park J."/>
            <person name="Zhang Y."/>
            <person name="Buboltz A.M."/>
            <person name="Zhang X."/>
            <person name="Schuster S.C."/>
            <person name="Ahuja U."/>
            <person name="Liu M."/>
            <person name="Miller J.F."/>
            <person name="Sebaihia M."/>
            <person name="Bentley S.D."/>
            <person name="Parkhill J."/>
            <person name="Harvill E.T."/>
        </authorList>
    </citation>
    <scope>NUCLEOTIDE SEQUENCE [LARGE SCALE GENOMIC DNA]</scope>
    <source>
        <strain evidence="2">ATCC 9797 / DSM 5571 / CCUG 30873 / LMG 14455 / NCTC 10739 / 18323</strain>
    </source>
</reference>
<dbReference type="AlphaFoldDB" id="A0A0T7CT65"/>
<accession>A0A0T7CT65</accession>
<protein>
    <recommendedName>
        <fullName evidence="3">EthD domain-containing protein</fullName>
    </recommendedName>
</protein>
<dbReference type="Proteomes" id="UP000005250">
    <property type="component" value="Chromosome"/>
</dbReference>
<evidence type="ECO:0000313" key="2">
    <source>
        <dbReference type="Proteomes" id="UP000005250"/>
    </source>
</evidence>
<dbReference type="eggNOG" id="ENOG50331XU">
    <property type="taxonomic scope" value="Bacteria"/>
</dbReference>
<name>A0A0T7CT65_BORP1</name>
<dbReference type="SUPFAM" id="SSF54909">
    <property type="entry name" value="Dimeric alpha+beta barrel"/>
    <property type="match status" value="1"/>
</dbReference>
<dbReference type="EMBL" id="HE965805">
    <property type="protein sequence ID" value="CCJ64744.1"/>
    <property type="molecule type" value="Genomic_DNA"/>
</dbReference>
<dbReference type="InterPro" id="IPR011008">
    <property type="entry name" value="Dimeric_a/b-barrel"/>
</dbReference>
<evidence type="ECO:0000313" key="1">
    <source>
        <dbReference type="EMBL" id="CCJ64744.1"/>
    </source>
</evidence>
<dbReference type="KEGG" id="bper:BN118_3319"/>